<feature type="chain" id="PRO_5024398480" description="Permuted papain-like amidase enzyme, YaeF/YiiX, C92 family" evidence="1">
    <location>
        <begin position="21"/>
        <end position="211"/>
    </location>
</feature>
<keyword evidence="3" id="KW-1185">Reference proteome</keyword>
<dbReference type="KEGG" id="anf:AQPE_2695"/>
<keyword evidence="1" id="KW-0732">Signal</keyword>
<reference evidence="2" key="1">
    <citation type="journal article" date="2020" name="Int. J. Syst. Evol. Microbiol.">
        <title>Aquipluma nitroreducens gen. nov. sp. nov., a novel facultatively anaerobic bacterium isolated from a freshwater lake.</title>
        <authorList>
            <person name="Watanabe M."/>
            <person name="Kojima H."/>
            <person name="Fukui M."/>
        </authorList>
    </citation>
    <scope>NUCLEOTIDE SEQUENCE</scope>
    <source>
        <strain evidence="2">MeG22</strain>
    </source>
</reference>
<evidence type="ECO:0008006" key="4">
    <source>
        <dbReference type="Google" id="ProtNLM"/>
    </source>
</evidence>
<dbReference type="InterPro" id="IPR038765">
    <property type="entry name" value="Papain-like_cys_pep_sf"/>
</dbReference>
<dbReference type="InterPro" id="IPR024453">
    <property type="entry name" value="Peptidase_C92"/>
</dbReference>
<dbReference type="Gene3D" id="3.90.1720.10">
    <property type="entry name" value="endopeptidase domain like (from Nostoc punctiforme)"/>
    <property type="match status" value="1"/>
</dbReference>
<gene>
    <name evidence="2" type="ORF">AQPE_2695</name>
</gene>
<dbReference type="Pfam" id="PF05708">
    <property type="entry name" value="Peptidase_C92"/>
    <property type="match status" value="1"/>
</dbReference>
<accession>A0A5K7SAC1</accession>
<dbReference type="AlphaFoldDB" id="A0A5K7SAC1"/>
<dbReference type="Proteomes" id="UP001193389">
    <property type="component" value="Chromosome"/>
</dbReference>
<evidence type="ECO:0000313" key="2">
    <source>
        <dbReference type="EMBL" id="BBE18533.1"/>
    </source>
</evidence>
<evidence type="ECO:0000256" key="1">
    <source>
        <dbReference type="SAM" id="SignalP"/>
    </source>
</evidence>
<dbReference type="EMBL" id="AP018694">
    <property type="protein sequence ID" value="BBE18533.1"/>
    <property type="molecule type" value="Genomic_DNA"/>
</dbReference>
<dbReference type="RefSeq" id="WP_318346860.1">
    <property type="nucleotide sequence ID" value="NZ_AP018694.1"/>
</dbReference>
<organism evidence="2 3">
    <name type="scientific">Aquipluma nitroreducens</name>
    <dbReference type="NCBI Taxonomy" id="2010828"/>
    <lineage>
        <taxon>Bacteria</taxon>
        <taxon>Pseudomonadati</taxon>
        <taxon>Bacteroidota</taxon>
        <taxon>Bacteroidia</taxon>
        <taxon>Marinilabiliales</taxon>
        <taxon>Prolixibacteraceae</taxon>
        <taxon>Aquipluma</taxon>
    </lineage>
</organism>
<sequence>MSKLILAINFIIIAGLFASAQPASKIKLQSGDLLFREKSSENISEAIDKVTQTSGETHFSHVGLVEVTDTGIVALHAYPEGGTCIVSLSEFLHPKGDSVKVVAYRLKSEWQKAVPSAIQKAHSMLGKPYNFSYIMSDTAHYCSEFVYLTFVADSVFKLEPMTFKDPETGSFPKAWVEYYQKMGIEIPEGQPGCNPNGLAASEKLERLGRIR</sequence>
<name>A0A5K7SAC1_9BACT</name>
<protein>
    <recommendedName>
        <fullName evidence="4">Permuted papain-like amidase enzyme, YaeF/YiiX, C92 family</fullName>
    </recommendedName>
</protein>
<feature type="signal peptide" evidence="1">
    <location>
        <begin position="1"/>
        <end position="20"/>
    </location>
</feature>
<evidence type="ECO:0000313" key="3">
    <source>
        <dbReference type="Proteomes" id="UP001193389"/>
    </source>
</evidence>
<dbReference type="SUPFAM" id="SSF54001">
    <property type="entry name" value="Cysteine proteinases"/>
    <property type="match status" value="1"/>
</dbReference>
<proteinExistence type="predicted"/>